<keyword evidence="2" id="KW-1185">Reference proteome</keyword>
<sequence>MNILQTTCTISRDPPGAAYQGTSGSMSSKLFHKISRNLRNVVFWKSPREVPLCGGVFGRSLGTAEFFWMRGTHCCRDEALGWSPINMAANQRAVLIGLTVSLDGTTMSEVSLGAR</sequence>
<name>A0A4Z2HXB8_9TELE</name>
<evidence type="ECO:0000313" key="1">
    <source>
        <dbReference type="EMBL" id="TNN70516.1"/>
    </source>
</evidence>
<dbReference type="EMBL" id="SRLO01000162">
    <property type="protein sequence ID" value="TNN70516.1"/>
    <property type="molecule type" value="Genomic_DNA"/>
</dbReference>
<comment type="caution">
    <text evidence="1">The sequence shown here is derived from an EMBL/GenBank/DDBJ whole genome shotgun (WGS) entry which is preliminary data.</text>
</comment>
<reference evidence="1 2" key="1">
    <citation type="submission" date="2019-03" db="EMBL/GenBank/DDBJ databases">
        <title>First draft genome of Liparis tanakae, snailfish: a comprehensive survey of snailfish specific genes.</title>
        <authorList>
            <person name="Kim W."/>
            <person name="Song I."/>
            <person name="Jeong J.-H."/>
            <person name="Kim D."/>
            <person name="Kim S."/>
            <person name="Ryu S."/>
            <person name="Song J.Y."/>
            <person name="Lee S.K."/>
        </authorList>
    </citation>
    <scope>NUCLEOTIDE SEQUENCE [LARGE SCALE GENOMIC DNA]</scope>
    <source>
        <tissue evidence="1">Muscle</tissue>
    </source>
</reference>
<gene>
    <name evidence="1" type="ORF">EYF80_019251</name>
</gene>
<dbReference type="Proteomes" id="UP000314294">
    <property type="component" value="Unassembled WGS sequence"/>
</dbReference>
<dbReference type="AlphaFoldDB" id="A0A4Z2HXB8"/>
<proteinExistence type="predicted"/>
<protein>
    <submittedName>
        <fullName evidence="1">Uncharacterized protein</fullName>
    </submittedName>
</protein>
<evidence type="ECO:0000313" key="2">
    <source>
        <dbReference type="Proteomes" id="UP000314294"/>
    </source>
</evidence>
<accession>A0A4Z2HXB8</accession>
<organism evidence="1 2">
    <name type="scientific">Liparis tanakae</name>
    <name type="common">Tanaka's snailfish</name>
    <dbReference type="NCBI Taxonomy" id="230148"/>
    <lineage>
        <taxon>Eukaryota</taxon>
        <taxon>Metazoa</taxon>
        <taxon>Chordata</taxon>
        <taxon>Craniata</taxon>
        <taxon>Vertebrata</taxon>
        <taxon>Euteleostomi</taxon>
        <taxon>Actinopterygii</taxon>
        <taxon>Neopterygii</taxon>
        <taxon>Teleostei</taxon>
        <taxon>Neoteleostei</taxon>
        <taxon>Acanthomorphata</taxon>
        <taxon>Eupercaria</taxon>
        <taxon>Perciformes</taxon>
        <taxon>Cottioidei</taxon>
        <taxon>Cottales</taxon>
        <taxon>Liparidae</taxon>
        <taxon>Liparis</taxon>
    </lineage>
</organism>